<feature type="transmembrane region" description="Helical" evidence="6">
    <location>
        <begin position="156"/>
        <end position="177"/>
    </location>
</feature>
<evidence type="ECO:0000256" key="2">
    <source>
        <dbReference type="ARBA" id="ARBA00022475"/>
    </source>
</evidence>
<sequence length="212" mass="21749">MGAPRPTVVAVPLAALQGLAFGLSLIVAIGAQNAFVLRVGLRRTHVLPVVAVCALSDALLIAAGVGGLGTLVDRAPAVLAVARIGGAAFLLGYAAVAARRAWRPTGALTTEDGEAPARLWPVLATCLALTWLNPHVYLDTVVLLGSVAGTHGDQRWWFGAGAVAGSILWFAGLGYGARLLRPLFARPGAWRVLDAVIALVMAAIAVSLLLGL</sequence>
<dbReference type="PANTHER" id="PTHR30086:SF20">
    <property type="entry name" value="ARGININE EXPORTER PROTEIN ARGO-RELATED"/>
    <property type="match status" value="1"/>
</dbReference>
<dbReference type="GO" id="GO:0005886">
    <property type="term" value="C:plasma membrane"/>
    <property type="evidence" value="ECO:0007669"/>
    <property type="project" value="UniProtKB-SubCell"/>
</dbReference>
<evidence type="ECO:0000256" key="4">
    <source>
        <dbReference type="ARBA" id="ARBA00022989"/>
    </source>
</evidence>
<evidence type="ECO:0000313" key="7">
    <source>
        <dbReference type="EMBL" id="GEL44896.1"/>
    </source>
</evidence>
<dbReference type="InterPro" id="IPR001123">
    <property type="entry name" value="LeuE-type"/>
</dbReference>
<keyword evidence="3 6" id="KW-0812">Transmembrane</keyword>
<comment type="subcellular location">
    <subcellularLocation>
        <location evidence="1">Cell membrane</location>
        <topology evidence="1">Multi-pass membrane protein</topology>
    </subcellularLocation>
</comment>
<feature type="transmembrane region" description="Helical" evidence="6">
    <location>
        <begin position="14"/>
        <end position="37"/>
    </location>
</feature>
<feature type="transmembrane region" description="Helical" evidence="6">
    <location>
        <begin position="189"/>
        <end position="210"/>
    </location>
</feature>
<comment type="caution">
    <text evidence="7">The sequence shown here is derived from an EMBL/GenBank/DDBJ whole genome shotgun (WGS) entry which is preliminary data.</text>
</comment>
<evidence type="ECO:0000256" key="3">
    <source>
        <dbReference type="ARBA" id="ARBA00022692"/>
    </source>
</evidence>
<protein>
    <submittedName>
        <fullName evidence="7">Putative transporter</fullName>
    </submittedName>
</protein>
<keyword evidence="8" id="KW-1185">Reference proteome</keyword>
<feature type="transmembrane region" description="Helical" evidence="6">
    <location>
        <begin position="77"/>
        <end position="98"/>
    </location>
</feature>
<proteinExistence type="predicted"/>
<evidence type="ECO:0000256" key="5">
    <source>
        <dbReference type="ARBA" id="ARBA00023136"/>
    </source>
</evidence>
<reference evidence="7 8" key="1">
    <citation type="submission" date="2019-07" db="EMBL/GenBank/DDBJ databases">
        <title>Whole genome shotgun sequence of Cellulomonas hominis NBRC 16055.</title>
        <authorList>
            <person name="Hosoyama A."/>
            <person name="Uohara A."/>
            <person name="Ohji S."/>
            <person name="Ichikawa N."/>
        </authorList>
    </citation>
    <scope>NUCLEOTIDE SEQUENCE [LARGE SCALE GENOMIC DNA]</scope>
    <source>
        <strain evidence="7 8">NBRC 16055</strain>
    </source>
</reference>
<keyword evidence="5 6" id="KW-0472">Membrane</keyword>
<evidence type="ECO:0000313" key="8">
    <source>
        <dbReference type="Proteomes" id="UP000321723"/>
    </source>
</evidence>
<name>A0A511F6I7_9CELL</name>
<keyword evidence="4 6" id="KW-1133">Transmembrane helix</keyword>
<organism evidence="7 8">
    <name type="scientific">Cellulomonas hominis</name>
    <dbReference type="NCBI Taxonomy" id="156981"/>
    <lineage>
        <taxon>Bacteria</taxon>
        <taxon>Bacillati</taxon>
        <taxon>Actinomycetota</taxon>
        <taxon>Actinomycetes</taxon>
        <taxon>Micrococcales</taxon>
        <taxon>Cellulomonadaceae</taxon>
        <taxon>Cellulomonas</taxon>
    </lineage>
</organism>
<gene>
    <name evidence="7" type="ORF">CHO01_00120</name>
</gene>
<feature type="transmembrane region" description="Helical" evidence="6">
    <location>
        <begin position="119"/>
        <end position="136"/>
    </location>
</feature>
<dbReference type="GO" id="GO:0015171">
    <property type="term" value="F:amino acid transmembrane transporter activity"/>
    <property type="evidence" value="ECO:0007669"/>
    <property type="project" value="TreeGrafter"/>
</dbReference>
<evidence type="ECO:0000256" key="6">
    <source>
        <dbReference type="SAM" id="Phobius"/>
    </source>
</evidence>
<dbReference type="OrthoDB" id="5638726at2"/>
<feature type="transmembrane region" description="Helical" evidence="6">
    <location>
        <begin position="49"/>
        <end position="71"/>
    </location>
</feature>
<dbReference type="Pfam" id="PF01810">
    <property type="entry name" value="LysE"/>
    <property type="match status" value="1"/>
</dbReference>
<dbReference type="PANTHER" id="PTHR30086">
    <property type="entry name" value="ARGININE EXPORTER PROTEIN ARGO"/>
    <property type="match status" value="1"/>
</dbReference>
<dbReference type="EMBL" id="BJVQ01000001">
    <property type="protein sequence ID" value="GEL44896.1"/>
    <property type="molecule type" value="Genomic_DNA"/>
</dbReference>
<accession>A0A511F6I7</accession>
<dbReference type="AlphaFoldDB" id="A0A511F6I7"/>
<keyword evidence="2" id="KW-1003">Cell membrane</keyword>
<dbReference type="Proteomes" id="UP000321723">
    <property type="component" value="Unassembled WGS sequence"/>
</dbReference>
<evidence type="ECO:0000256" key="1">
    <source>
        <dbReference type="ARBA" id="ARBA00004651"/>
    </source>
</evidence>
<dbReference type="RefSeq" id="WP_146831632.1">
    <property type="nucleotide sequence ID" value="NZ_BJVQ01000001.1"/>
</dbReference>